<evidence type="ECO:0000256" key="2">
    <source>
        <dbReference type="SAM" id="Phobius"/>
    </source>
</evidence>
<keyword evidence="2" id="KW-1133">Transmembrane helix</keyword>
<feature type="compositionally biased region" description="Low complexity" evidence="1">
    <location>
        <begin position="188"/>
        <end position="200"/>
    </location>
</feature>
<keyword evidence="2" id="KW-0812">Transmembrane</keyword>
<feature type="region of interest" description="Disordered" evidence="1">
    <location>
        <begin position="2371"/>
        <end position="2397"/>
    </location>
</feature>
<dbReference type="InterPro" id="IPR000742">
    <property type="entry name" value="EGF"/>
</dbReference>
<feature type="region of interest" description="Disordered" evidence="1">
    <location>
        <begin position="2718"/>
        <end position="2763"/>
    </location>
</feature>
<sequence length="2763" mass="301405">INCLFQIVVVIHHPDRALLVAFWHGVKRLERNLKSSAQQYEIFESYEAFVSVGESHGYRSWSVGCSTTACSTDWRPATSAKPVSCPQLMQLHVSIVSARFGFSEKIRNINWASSFGANVDGMMTLSLRRCLVIIRRWDLHPELWISVEAGDEVPAAAGADCRFRFLGSTDAPESSYIASGLSRHTSKRNSPSSPTSTPRRCFSAGPTRSQVFHGLGLVAAAQRLVAAIQLGVGLLQQRAPELVLLLAAHEAQSAVLRRQTIVDDNFAPFAELPEPEAEHAALISRGRFHSKSSKDLSPAASGFGNRLCASAGNSGSSYSSPEANWRRFFWANVSAIGSSDCASKDDRLPSVAASNVDRQPAVDEQSHRPQLIELAVTVLVTSFRSASIQDDSSATIQIDNTLFSRPTTQGILPTAAATAQIGVGVMNPFDLGDSWFLRLWQASQAKPDLLMIPSGVASVASSAAAAVIVAQIRRLVTGGLCLALANWRQRFLTPSPGVDLNPTELQIRVNRLRLNQHSLATPARHGHKAGAAYAGARPTQPMRYDSLSDFVDGQFRFFQHFWPINMPGNSILLHQLTSRAASLVALVMKLSRIGGRVARLSEGFLSTLRIFLVTLCQLMTRLPIIRLWRIGCGRRLRLSSGTDLCKREEAVAEETSGLNATESLDTSQFDGADCSWSVGQPPSSLIADAQAIEASVQTLLPFEFGAQLSSNVALETHSVGIFGVQLPPAQADVLQQSSDFRRLSQRRPRRRCRRFRRLAVRRFVATTCQSGSSSGRSNFAQRLDADCGFLLSQLFVVFNDNWHWRLLLLLLLLRLVCSPSELLSTLAPQLHKLQLSFSRHSAVNRRSRRIGCCSGRSGRRRFLVAPVLIEAALRQQFLFKLIIPSGQLENLSITVQIALRTASQSRIDHCLRQGGHWRGQPSWAKSLKRFQQHHSRGFSWPGFFSFANQHLGPLFYILDFGGQFVNLEAECIRSDGKDTPDSRWNPGRCTAESPRPDSDVIRALIGWADCRCRAEVWLADVLRTAAWAADVADLGMEDADLGGVVHPIRLQTYCGQPSVSRPTICWVSPAPQGGAAGQFVPEPPLHNRAVRDGPATARAAVVILADVHIAVGAVGGFAQHQVRICQGAADHFRIFALTRVGWTAIVAGARDHGLLVYLAQVSSVSMIWRNPAGQVMGASGMHLHTYLMQLLPSTPFCDTIWCGDGQAGSGGQGERFSTHLYTWGEGFAHLTAKSVILQSGLRSHVASNLGWGQAFALVDLTVSIDPNADQLLVGAAAGRIRALGSSLLTKEARASATSDAGVWTKSVLMVKHWWLLLLLRLLLLLLRSRNGNSAGPGGSGGAAILFAPSIGAGSGCGSCAAPGLDNFHSQSLSFGRQKFHLQKTGVVGAPGDVFGVEVADEDEASCCRRLNASSRLRFGISKRKRLPLSTWQYRSIISIGQAPLVESLAMPTDFSGPNSENIRTKSSLVTSAAKLPTNSSRSSLPPWWLPPPVLRRKAPSAKRLNWHRLQETDDRHLQLIHRHRTSTKRRRRHCRQRLRLQDRHQDAENCHHRPVVRLRRLTTFCQSTPMSMVTKTTSKNLSMTTGLADRPARSGKSTSRNNLGGNGSRFNRLRMLRPPLRSRSRDRMLSRHSWTSDLGVLTPTSSAGEPVEYSAEQSNFEATNRHCRCWWPQASQLGTTAPAERHRVGAAGGRWRTETGEHFAAAAAAVVAAVEFEPSDRSHTAVSSCQHHTRQDQRQSLTVDKPMGRNPATAVASAPLANRISAASSEPLRTARPTLQHSISCSSNSFGFLASDTKSCTRGKNPVPLYPAPEFTEQNSANAAVPPGHFAATASSLAVFLSRIASSKACLEQRRLDSTVSELLLPCARSSLMARLSSSSVLDCTGQRDPWHSQALGFGLELADLMQEPELMAAATSEAESQTAGLRLLLGTLSCVVVFPPSFPHRGFPRDRGFPRGRRVFPPEVFPPSFPRQGFPRRGFPPRFSPRVFPAEVFPAEVFPPSFPRRGFPPRFSAEVFPRFSREFSPPSFPARVFPAEFSPPTEVFAEVFPQRDFLAEVFPPSFPRQGFPAARFPRRVFPTEFSHRVFPTEFSLPSFPHRVFPAEVFPQRDFLAEVFPPSFPAEFSPPSFPRQVFPAEVFPQAGFLSRYFWIAAPYSESHWEKFLGAKESPRRIATFGDGVVQISDGVVGVAGGKLMRLRIPLLRVNKVREQLRIADKEYWRIVANQIPVAVLGVEFHGETARISSRIGAAALAACTEKVACDSQDNLQCANNGKCTVLVRQSQANKNNNKRPDRVEPAKCECADGFSGDKCEEKSKDQQPDAKEAKSGGKFGDWATAAATVGAAVVGLMIIVFIGSVLYIGYVNKRTSSAINKRGPSSVGSVRSSTGTASQKMSQMSQQKTSQADPLFITGSFGVHNSFGYSFPTEMCHLVQELKVLQQQRPARTNSERVGLVANWGASAGGSTTVDTPARLAAITFSLIPPTGMILPVKLNSPVMAVSWQTGVSKARLNKPVAMVMPALGPSFVVVKDGGVFNEVSTNRAAPPIAVQARPITTPDGVLSYSLSLLNTGLPTKSARLVSSMLVQSAAVLESAVLLSTSLLATVATDQGGQGGIRDADLFGTEAAGFQHLRDEVLLRDAHLLFRYMCNRQLSRSYRGAHLQAAYGCSVQGLLGGRQIQLGGLKQSRVKKVSWLKDTNYSEWAENRTTDLQVAATLCLSTKDSPEESPGSSELSPAELPADDEEASPEESSPPPPSEFEDEEFEQ</sequence>
<organism evidence="5 6">
    <name type="scientific">Macrostomum lignano</name>
    <dbReference type="NCBI Taxonomy" id="282301"/>
    <lineage>
        <taxon>Eukaryota</taxon>
        <taxon>Metazoa</taxon>
        <taxon>Spiralia</taxon>
        <taxon>Lophotrochozoa</taxon>
        <taxon>Platyhelminthes</taxon>
        <taxon>Rhabditophora</taxon>
        <taxon>Macrostomorpha</taxon>
        <taxon>Macrostomida</taxon>
        <taxon>Macrostomidae</taxon>
        <taxon>Macrostomum</taxon>
    </lineage>
</organism>
<accession>A0A1I8GKR4</accession>
<keyword evidence="5" id="KW-1185">Reference proteome</keyword>
<reference evidence="6" key="1">
    <citation type="submission" date="2016-11" db="UniProtKB">
        <authorList>
            <consortium name="WormBaseParasite"/>
        </authorList>
    </citation>
    <scope>IDENTIFICATION</scope>
</reference>
<evidence type="ECO:0000259" key="4">
    <source>
        <dbReference type="PROSITE" id="PS01186"/>
    </source>
</evidence>
<dbReference type="Proteomes" id="UP000095280">
    <property type="component" value="Unplaced"/>
</dbReference>
<feature type="transmembrane region" description="Helical" evidence="2">
    <location>
        <begin position="2334"/>
        <end position="2362"/>
    </location>
</feature>
<evidence type="ECO:0000259" key="3">
    <source>
        <dbReference type="PROSITE" id="PS00022"/>
    </source>
</evidence>
<feature type="region of interest" description="Disordered" evidence="1">
    <location>
        <begin position="2308"/>
        <end position="2329"/>
    </location>
</feature>
<feature type="region of interest" description="Disordered" evidence="1">
    <location>
        <begin position="1581"/>
        <end position="1611"/>
    </location>
</feature>
<dbReference type="Gene3D" id="2.10.25.10">
    <property type="entry name" value="Laminin"/>
    <property type="match status" value="1"/>
</dbReference>
<feature type="domain" description="EGF-like" evidence="3 4">
    <location>
        <begin position="2300"/>
        <end position="2311"/>
    </location>
</feature>
<evidence type="ECO:0000256" key="1">
    <source>
        <dbReference type="SAM" id="MobiDB-lite"/>
    </source>
</evidence>
<dbReference type="PROSITE" id="PS01186">
    <property type="entry name" value="EGF_2"/>
    <property type="match status" value="1"/>
</dbReference>
<keyword evidence="2" id="KW-0472">Membrane</keyword>
<dbReference type="PROSITE" id="PS00022">
    <property type="entry name" value="EGF_1"/>
    <property type="match status" value="1"/>
</dbReference>
<feature type="compositionally biased region" description="Low complexity" evidence="1">
    <location>
        <begin position="2377"/>
        <end position="2397"/>
    </location>
</feature>
<proteinExistence type="predicted"/>
<protein>
    <submittedName>
        <fullName evidence="6">Protein kinase domain-containing protein</fullName>
    </submittedName>
</protein>
<evidence type="ECO:0000313" key="5">
    <source>
        <dbReference type="Proteomes" id="UP000095280"/>
    </source>
</evidence>
<feature type="region of interest" description="Disordered" evidence="1">
    <location>
        <begin position="178"/>
        <end position="203"/>
    </location>
</feature>
<feature type="compositionally biased region" description="Low complexity" evidence="1">
    <location>
        <begin position="2724"/>
        <end position="2736"/>
    </location>
</feature>
<name>A0A1I8GKR4_9PLAT</name>
<feature type="region of interest" description="Disordered" evidence="1">
    <location>
        <begin position="1722"/>
        <end position="1752"/>
    </location>
</feature>
<evidence type="ECO:0000313" key="6">
    <source>
        <dbReference type="WBParaSite" id="maker-uti_cns_0002212-snap-gene-0.13-mRNA-1"/>
    </source>
</evidence>
<dbReference type="WBParaSite" id="maker-uti_cns_0002212-snap-gene-0.13-mRNA-1">
    <property type="protein sequence ID" value="maker-uti_cns_0002212-snap-gene-0.13-mRNA-1"/>
    <property type="gene ID" value="maker-uti_cns_0002212-snap-gene-0.13"/>
</dbReference>
<feature type="compositionally biased region" description="Basic and acidic residues" evidence="1">
    <location>
        <begin position="2308"/>
        <end position="2327"/>
    </location>
</feature>